<evidence type="ECO:0000313" key="11">
    <source>
        <dbReference type="Proteomes" id="UP000799536"/>
    </source>
</evidence>
<evidence type="ECO:0000313" key="10">
    <source>
        <dbReference type="EMBL" id="KAF2201076.1"/>
    </source>
</evidence>
<protein>
    <submittedName>
        <fullName evidence="10">Uncharacterized protein</fullName>
    </submittedName>
</protein>
<keyword evidence="7" id="KW-0406">Ion transport</keyword>
<dbReference type="GO" id="GO:0012505">
    <property type="term" value="C:endomembrane system"/>
    <property type="evidence" value="ECO:0007669"/>
    <property type="project" value="UniProtKB-SubCell"/>
</dbReference>
<dbReference type="GO" id="GO:0000220">
    <property type="term" value="C:vacuolar proton-transporting V-type ATPase, V0 domain"/>
    <property type="evidence" value="ECO:0007669"/>
    <property type="project" value="TreeGrafter"/>
</dbReference>
<evidence type="ECO:0000256" key="4">
    <source>
        <dbReference type="ARBA" id="ARBA00022692"/>
    </source>
</evidence>
<dbReference type="Proteomes" id="UP000799536">
    <property type="component" value="Unassembled WGS sequence"/>
</dbReference>
<dbReference type="AlphaFoldDB" id="A0A9P4JKG5"/>
<comment type="subcellular location">
    <subcellularLocation>
        <location evidence="1">Endomembrane system</location>
        <topology evidence="1">Multi-pass membrane protein</topology>
    </subcellularLocation>
</comment>
<organism evidence="10 11">
    <name type="scientific">Delitschia confertaspora ATCC 74209</name>
    <dbReference type="NCBI Taxonomy" id="1513339"/>
    <lineage>
        <taxon>Eukaryota</taxon>
        <taxon>Fungi</taxon>
        <taxon>Dikarya</taxon>
        <taxon>Ascomycota</taxon>
        <taxon>Pezizomycotina</taxon>
        <taxon>Dothideomycetes</taxon>
        <taxon>Pleosporomycetidae</taxon>
        <taxon>Pleosporales</taxon>
        <taxon>Delitschiaceae</taxon>
        <taxon>Delitschia</taxon>
    </lineage>
</organism>
<evidence type="ECO:0000256" key="2">
    <source>
        <dbReference type="ARBA" id="ARBA00008328"/>
    </source>
</evidence>
<name>A0A9P4JKG5_9PLEO</name>
<comment type="similarity">
    <text evidence="2">Belongs to the V-ATPase e1/e2 subunit family.</text>
</comment>
<feature type="transmembrane region" description="Helical" evidence="9">
    <location>
        <begin position="6"/>
        <end position="25"/>
    </location>
</feature>
<dbReference type="Pfam" id="PF05493">
    <property type="entry name" value="ATP_synt_H"/>
    <property type="match status" value="1"/>
</dbReference>
<keyword evidence="6 9" id="KW-1133">Transmembrane helix</keyword>
<comment type="caution">
    <text evidence="10">The sequence shown here is derived from an EMBL/GenBank/DDBJ whole genome shotgun (WGS) entry which is preliminary data.</text>
</comment>
<keyword evidence="8 9" id="KW-0472">Membrane</keyword>
<evidence type="ECO:0000256" key="3">
    <source>
        <dbReference type="ARBA" id="ARBA00022448"/>
    </source>
</evidence>
<keyword evidence="5" id="KW-0375">Hydrogen ion transport</keyword>
<dbReference type="GO" id="GO:0046961">
    <property type="term" value="F:proton-transporting ATPase activity, rotational mechanism"/>
    <property type="evidence" value="ECO:0007669"/>
    <property type="project" value="InterPro"/>
</dbReference>
<gene>
    <name evidence="10" type="ORF">GQ43DRAFT_440941</name>
</gene>
<dbReference type="EMBL" id="ML993992">
    <property type="protein sequence ID" value="KAF2201076.1"/>
    <property type="molecule type" value="Genomic_DNA"/>
</dbReference>
<evidence type="ECO:0000256" key="7">
    <source>
        <dbReference type="ARBA" id="ARBA00023065"/>
    </source>
</evidence>
<keyword evidence="11" id="KW-1185">Reference proteome</keyword>
<dbReference type="OrthoDB" id="1508846at2759"/>
<feature type="transmembrane region" description="Helical" evidence="9">
    <location>
        <begin position="37"/>
        <end position="58"/>
    </location>
</feature>
<evidence type="ECO:0000256" key="8">
    <source>
        <dbReference type="ARBA" id="ARBA00023136"/>
    </source>
</evidence>
<evidence type="ECO:0000256" key="5">
    <source>
        <dbReference type="ARBA" id="ARBA00022781"/>
    </source>
</evidence>
<keyword evidence="3" id="KW-0813">Transport</keyword>
<sequence>MANGWSPIIGLIIVAIFCAAAWIFAPKGENQTVWRSTLVLSAVSMYLMWGAITFLAQWHPIISPVRNDIRVDPGSGHRF</sequence>
<dbReference type="InterPro" id="IPR008389">
    <property type="entry name" value="ATPase_V0-cplx_e1/e2_su"/>
</dbReference>
<reference evidence="10" key="1">
    <citation type="journal article" date="2020" name="Stud. Mycol.">
        <title>101 Dothideomycetes genomes: a test case for predicting lifestyles and emergence of pathogens.</title>
        <authorList>
            <person name="Haridas S."/>
            <person name="Albert R."/>
            <person name="Binder M."/>
            <person name="Bloem J."/>
            <person name="Labutti K."/>
            <person name="Salamov A."/>
            <person name="Andreopoulos B."/>
            <person name="Baker S."/>
            <person name="Barry K."/>
            <person name="Bills G."/>
            <person name="Bluhm B."/>
            <person name="Cannon C."/>
            <person name="Castanera R."/>
            <person name="Culley D."/>
            <person name="Daum C."/>
            <person name="Ezra D."/>
            <person name="Gonzalez J."/>
            <person name="Henrissat B."/>
            <person name="Kuo A."/>
            <person name="Liang C."/>
            <person name="Lipzen A."/>
            <person name="Lutzoni F."/>
            <person name="Magnuson J."/>
            <person name="Mondo S."/>
            <person name="Nolan M."/>
            <person name="Ohm R."/>
            <person name="Pangilinan J."/>
            <person name="Park H.-J."/>
            <person name="Ramirez L."/>
            <person name="Alfaro M."/>
            <person name="Sun H."/>
            <person name="Tritt A."/>
            <person name="Yoshinaga Y."/>
            <person name="Zwiers L.-H."/>
            <person name="Turgeon B."/>
            <person name="Goodwin S."/>
            <person name="Spatafora J."/>
            <person name="Crous P."/>
            <person name="Grigoriev I."/>
        </authorList>
    </citation>
    <scope>NUCLEOTIDE SEQUENCE</scope>
    <source>
        <strain evidence="10">ATCC 74209</strain>
    </source>
</reference>
<dbReference type="GO" id="GO:0007035">
    <property type="term" value="P:vacuolar acidification"/>
    <property type="evidence" value="ECO:0007669"/>
    <property type="project" value="TreeGrafter"/>
</dbReference>
<evidence type="ECO:0000256" key="1">
    <source>
        <dbReference type="ARBA" id="ARBA00004127"/>
    </source>
</evidence>
<dbReference type="PANTHER" id="PTHR12263">
    <property type="entry name" value="VACUOLAR ATP SYNTHASE SUBUNIT H"/>
    <property type="match status" value="1"/>
</dbReference>
<accession>A0A9P4JKG5</accession>
<dbReference type="PANTHER" id="PTHR12263:SF0">
    <property type="entry name" value="V-TYPE PROTON ATPASE SUBUNIT"/>
    <property type="match status" value="1"/>
</dbReference>
<proteinExistence type="inferred from homology"/>
<keyword evidence="4 9" id="KW-0812">Transmembrane</keyword>
<evidence type="ECO:0000256" key="9">
    <source>
        <dbReference type="SAM" id="Phobius"/>
    </source>
</evidence>
<evidence type="ECO:0000256" key="6">
    <source>
        <dbReference type="ARBA" id="ARBA00022989"/>
    </source>
</evidence>